<organism evidence="1 2">
    <name type="scientific">Nitrincola nitratireducens</name>
    <dbReference type="NCBI Taxonomy" id="1229521"/>
    <lineage>
        <taxon>Bacteria</taxon>
        <taxon>Pseudomonadati</taxon>
        <taxon>Pseudomonadota</taxon>
        <taxon>Gammaproteobacteria</taxon>
        <taxon>Oceanospirillales</taxon>
        <taxon>Oceanospirillaceae</taxon>
        <taxon>Nitrincola</taxon>
    </lineage>
</organism>
<dbReference type="EMBL" id="AONB01000002">
    <property type="protein sequence ID" value="EXJ12509.1"/>
    <property type="molecule type" value="Genomic_DNA"/>
</dbReference>
<name>W9UZL1_9GAMM</name>
<keyword evidence="2" id="KW-1185">Reference proteome</keyword>
<protein>
    <submittedName>
        <fullName evidence="1">Uncharacterized protein</fullName>
    </submittedName>
</protein>
<proteinExistence type="predicted"/>
<evidence type="ECO:0000313" key="2">
    <source>
        <dbReference type="Proteomes" id="UP000019464"/>
    </source>
</evidence>
<dbReference type="RefSeq" id="WP_036507823.1">
    <property type="nucleotide sequence ID" value="NZ_AONB01000002.1"/>
</dbReference>
<dbReference type="STRING" id="1229521.D791_00754"/>
<sequence length="63" mass="7168">MATQAYTRRELEKFSELYTVKGDGVAELKLDKAVHDERFKSAIRKLAAIKIKNNNKQDDNGAE</sequence>
<dbReference type="Proteomes" id="UP000019464">
    <property type="component" value="Unassembled WGS sequence"/>
</dbReference>
<gene>
    <name evidence="1" type="ORF">D791_00754</name>
</gene>
<evidence type="ECO:0000313" key="1">
    <source>
        <dbReference type="EMBL" id="EXJ12509.1"/>
    </source>
</evidence>
<comment type="caution">
    <text evidence="1">The sequence shown here is derived from an EMBL/GenBank/DDBJ whole genome shotgun (WGS) entry which is preliminary data.</text>
</comment>
<accession>W9UZL1</accession>
<reference evidence="2" key="1">
    <citation type="submission" date="2012-11" db="EMBL/GenBank/DDBJ databases">
        <authorList>
            <person name="Singh A."/>
            <person name="Pinnaka A.K."/>
            <person name="Vaidya B."/>
        </authorList>
    </citation>
    <scope>NUCLEOTIDE SEQUENCE [LARGE SCALE GENOMIC DNA]</scope>
    <source>
        <strain evidence="2">AK23</strain>
    </source>
</reference>
<dbReference type="AlphaFoldDB" id="W9UZL1"/>
<reference evidence="1 2" key="2">
    <citation type="journal article" date="2015" name="Syst. Appl. Microbiol.">
        <title>Nitrincola nitratireducens sp. nov. isolated from a haloalkaline crater lake.</title>
        <authorList>
            <person name="Singh A."/>
            <person name="Vaidya B."/>
            <person name="Tanuku N.R."/>
            <person name="Pinnaka A.K."/>
        </authorList>
    </citation>
    <scope>NUCLEOTIDE SEQUENCE [LARGE SCALE GENOMIC DNA]</scope>
    <source>
        <strain evidence="1 2">AK23</strain>
    </source>
</reference>